<dbReference type="InterPro" id="IPR001357">
    <property type="entry name" value="BRCT_dom"/>
</dbReference>
<dbReference type="Gene3D" id="3.40.50.10190">
    <property type="entry name" value="BRCT domain"/>
    <property type="match status" value="2"/>
</dbReference>
<dbReference type="Pfam" id="PF16589">
    <property type="entry name" value="BRCT_2"/>
    <property type="match status" value="1"/>
</dbReference>
<keyword evidence="3" id="KW-0539">Nucleus</keyword>
<dbReference type="CDD" id="cd18432">
    <property type="entry name" value="BRCT_PAXIP1_rpt6_like"/>
    <property type="match status" value="1"/>
</dbReference>
<keyword evidence="7" id="KW-1185">Reference proteome</keyword>
<evidence type="ECO:0000313" key="7">
    <source>
        <dbReference type="Proteomes" id="UP000794436"/>
    </source>
</evidence>
<feature type="compositionally biased region" description="Basic residues" evidence="4">
    <location>
        <begin position="523"/>
        <end position="532"/>
    </location>
</feature>
<keyword evidence="2" id="KW-0227">DNA damage</keyword>
<dbReference type="GO" id="GO:0005634">
    <property type="term" value="C:nucleus"/>
    <property type="evidence" value="ECO:0007669"/>
    <property type="project" value="UniProtKB-SubCell"/>
</dbReference>
<dbReference type="Pfam" id="PF16770">
    <property type="entry name" value="RTT107_BRCT_5"/>
    <property type="match status" value="1"/>
</dbReference>
<dbReference type="OrthoDB" id="342264at2759"/>
<dbReference type="Proteomes" id="UP000794436">
    <property type="component" value="Unassembled WGS sequence"/>
</dbReference>
<dbReference type="PROSITE" id="PS50172">
    <property type="entry name" value="BRCT"/>
    <property type="match status" value="2"/>
</dbReference>
<evidence type="ECO:0000256" key="2">
    <source>
        <dbReference type="ARBA" id="ARBA00022763"/>
    </source>
</evidence>
<dbReference type="PANTHER" id="PTHR23196">
    <property type="entry name" value="PAX TRANSCRIPTION ACTIVATION DOMAIN INTERACTING PROTEIN"/>
    <property type="match status" value="1"/>
</dbReference>
<gene>
    <name evidence="6" type="ORF">Poli38472_010364</name>
</gene>
<dbReference type="SUPFAM" id="SSF52113">
    <property type="entry name" value="BRCT domain"/>
    <property type="match status" value="1"/>
</dbReference>
<evidence type="ECO:0000313" key="6">
    <source>
        <dbReference type="EMBL" id="TMW55482.1"/>
    </source>
</evidence>
<proteinExistence type="predicted"/>
<protein>
    <recommendedName>
        <fullName evidence="5">BRCT domain-containing protein</fullName>
    </recommendedName>
</protein>
<dbReference type="InterPro" id="IPR051579">
    <property type="entry name" value="DDR_Transcriptional_Reg"/>
</dbReference>
<dbReference type="PANTHER" id="PTHR23196:SF1">
    <property type="entry name" value="PAX-INTERACTING PROTEIN 1"/>
    <property type="match status" value="1"/>
</dbReference>
<feature type="compositionally biased region" description="Basic residues" evidence="4">
    <location>
        <begin position="575"/>
        <end position="585"/>
    </location>
</feature>
<evidence type="ECO:0000256" key="1">
    <source>
        <dbReference type="ARBA" id="ARBA00004123"/>
    </source>
</evidence>
<dbReference type="EMBL" id="SPLM01000147">
    <property type="protein sequence ID" value="TMW55482.1"/>
    <property type="molecule type" value="Genomic_DNA"/>
</dbReference>
<sequence>MSKHADADALTRLRAFVQSEKEHCQLLERIGSRLSARLRFTAARRRATCVDPVTDGFFDVTRQLASLHRLYADKLDKEKVMSHSDVVASVLNDLVLAVRDSYIQLQVQRERIASALEERLEVLLNESTPELVLFLAEHSFTADKLVSQPLDHFHRTLDGIESLVDPTSPVQAVCRETRALVESEARRHACEQHLLQLQEGFYNTVPPVDLFDKTLLYEDVATVKSSDQTDASPSEMTIHCFDDGLLLLSRQREATKEGALPSLQVQYRIHVRSDPIFLETQPESIETEPTRASFALVFRDTVLLLSLESSPKRQKLIDAIQSQLNQNEARRPALREGRTSEDLALPVDLQQLQQSPQKPLMVFPSFEDDDLPSVFWMQQADSTNVWKPVELVIFDSWLLIFALHGWKQLSLLHQVDLTRNETDILESAHGEKNWGLTITKDSQKIVLVSLLRSRVDFWYDQVFKALQSRVVEVQKIEESTKPASDTFIERKKKRVRNTVQVEATNEAEEETQESKASPEQKTPAKRAARSRKKESTEGAAAATAQIEDSVSKPETADSSSGKPQKDKTTPEPKTPAKRTARSRKRKADEEEEGAAQKDASTSEPEAQPETAASAIKKLRSPPVKTPKQRWVRRKTEDPEDSTLVSTQPSEESEASTKKTETSGVRIIFTGLEMTPKYRKKINAIDSAQYEEEIELVTHVIAPKNKLKRTVKLLCGISSCDHILDERWLDESARVGLAVFEKPYCLKDTEAEAKWQFDLHKTMYDYTKEQRRQLFRGHRVYIVNHKSILPPVQDLVKIVEHAGGTAITSGAPDASDLVITTETAMGFASIQKMLVSANPQRLYTPELVLSSILQQHIDFDQHRVPNSSSSSRRSTGGSSRKR</sequence>
<comment type="caution">
    <text evidence="6">The sequence shown here is derived from an EMBL/GenBank/DDBJ whole genome shotgun (WGS) entry which is preliminary data.</text>
</comment>
<name>A0A8K1C3J2_PYTOL</name>
<feature type="domain" description="BRCT" evidence="5">
    <location>
        <begin position="769"/>
        <end position="851"/>
    </location>
</feature>
<accession>A0A8K1C3J2</accession>
<dbReference type="AlphaFoldDB" id="A0A8K1C3J2"/>
<feature type="region of interest" description="Disordered" evidence="4">
    <location>
        <begin position="859"/>
        <end position="881"/>
    </location>
</feature>
<evidence type="ECO:0000256" key="4">
    <source>
        <dbReference type="SAM" id="MobiDB-lite"/>
    </source>
</evidence>
<evidence type="ECO:0000256" key="3">
    <source>
        <dbReference type="ARBA" id="ARBA00023242"/>
    </source>
</evidence>
<evidence type="ECO:0000259" key="5">
    <source>
        <dbReference type="PROSITE" id="PS50172"/>
    </source>
</evidence>
<dbReference type="InterPro" id="IPR036420">
    <property type="entry name" value="BRCT_dom_sf"/>
</dbReference>
<dbReference type="GO" id="GO:0006974">
    <property type="term" value="P:DNA damage response"/>
    <property type="evidence" value="ECO:0007669"/>
    <property type="project" value="UniProtKB-KW"/>
</dbReference>
<organism evidence="6 7">
    <name type="scientific">Pythium oligandrum</name>
    <name type="common">Mycoparasitic fungus</name>
    <dbReference type="NCBI Taxonomy" id="41045"/>
    <lineage>
        <taxon>Eukaryota</taxon>
        <taxon>Sar</taxon>
        <taxon>Stramenopiles</taxon>
        <taxon>Oomycota</taxon>
        <taxon>Peronosporomycetes</taxon>
        <taxon>Pythiales</taxon>
        <taxon>Pythiaceae</taxon>
        <taxon>Pythium</taxon>
    </lineage>
</organism>
<reference evidence="6" key="1">
    <citation type="submission" date="2019-03" db="EMBL/GenBank/DDBJ databases">
        <title>Long read genome sequence of the mycoparasitic Pythium oligandrum ATCC 38472 isolated from sugarbeet rhizosphere.</title>
        <authorList>
            <person name="Gaulin E."/>
        </authorList>
    </citation>
    <scope>NUCLEOTIDE SEQUENCE</scope>
    <source>
        <strain evidence="6">ATCC 38472_TT</strain>
    </source>
</reference>
<feature type="region of interest" description="Disordered" evidence="4">
    <location>
        <begin position="499"/>
        <end position="660"/>
    </location>
</feature>
<feature type="domain" description="BRCT" evidence="5">
    <location>
        <begin position="696"/>
        <end position="745"/>
    </location>
</feature>
<feature type="compositionally biased region" description="Low complexity" evidence="4">
    <location>
        <begin position="866"/>
        <end position="881"/>
    </location>
</feature>
<comment type="subcellular location">
    <subcellularLocation>
        <location evidence="1">Nucleus</location>
    </subcellularLocation>
</comment>